<feature type="compositionally biased region" description="Acidic residues" evidence="1">
    <location>
        <begin position="156"/>
        <end position="169"/>
    </location>
</feature>
<evidence type="ECO:0000313" key="4">
    <source>
        <dbReference type="Proteomes" id="UP000030854"/>
    </source>
</evidence>
<sequence length="169" mass="18230">MPSKSIVWICSVGLIWQLVMPQSFAVPLPLNAKQNHIASLDVRSTVAEKIHPRFAGAILGGLATTVVGNALGGAISPVFQKIGEKMGGSNNEPEPVIEEEQTEEEEPVAKTKISKAQKVEETETSTKLGNTSKSEKLEISEAGEKSTKSQKSKELEDLEEFENPELSEG</sequence>
<keyword evidence="4" id="KW-1185">Reference proteome</keyword>
<dbReference type="EMBL" id="JNVN01002219">
    <property type="protein sequence ID" value="KHJ32265.1"/>
    <property type="molecule type" value="Genomic_DNA"/>
</dbReference>
<evidence type="ECO:0000256" key="2">
    <source>
        <dbReference type="SAM" id="SignalP"/>
    </source>
</evidence>
<feature type="compositionally biased region" description="Acidic residues" evidence="1">
    <location>
        <begin position="95"/>
        <end position="106"/>
    </location>
</feature>
<keyword evidence="2" id="KW-0732">Signal</keyword>
<comment type="caution">
    <text evidence="3">The sequence shown here is derived from an EMBL/GenBank/DDBJ whole genome shotgun (WGS) entry which is preliminary data.</text>
</comment>
<dbReference type="Proteomes" id="UP000030854">
    <property type="component" value="Unassembled WGS sequence"/>
</dbReference>
<accession>A0A0B1P4M0</accession>
<feature type="compositionally biased region" description="Basic and acidic residues" evidence="1">
    <location>
        <begin position="133"/>
        <end position="155"/>
    </location>
</feature>
<name>A0A0B1P4M0_UNCNE</name>
<evidence type="ECO:0000313" key="3">
    <source>
        <dbReference type="EMBL" id="KHJ32265.1"/>
    </source>
</evidence>
<dbReference type="AlphaFoldDB" id="A0A0B1P4M0"/>
<feature type="chain" id="PRO_5002059354" evidence="2">
    <location>
        <begin position="26"/>
        <end position="169"/>
    </location>
</feature>
<organism evidence="3 4">
    <name type="scientific">Uncinula necator</name>
    <name type="common">Grape powdery mildew</name>
    <dbReference type="NCBI Taxonomy" id="52586"/>
    <lineage>
        <taxon>Eukaryota</taxon>
        <taxon>Fungi</taxon>
        <taxon>Dikarya</taxon>
        <taxon>Ascomycota</taxon>
        <taxon>Pezizomycotina</taxon>
        <taxon>Leotiomycetes</taxon>
        <taxon>Erysiphales</taxon>
        <taxon>Erysiphaceae</taxon>
        <taxon>Erysiphe</taxon>
    </lineage>
</organism>
<proteinExistence type="predicted"/>
<gene>
    <name evidence="3" type="ORF">EV44_g0378</name>
</gene>
<dbReference type="HOGENOM" id="CLU_1579670_0_0_1"/>
<feature type="region of interest" description="Disordered" evidence="1">
    <location>
        <begin position="83"/>
        <end position="169"/>
    </location>
</feature>
<reference evidence="3 4" key="1">
    <citation type="journal article" date="2014" name="BMC Genomics">
        <title>Adaptive genomic structural variation in the grape powdery mildew pathogen, Erysiphe necator.</title>
        <authorList>
            <person name="Jones L."/>
            <person name="Riaz S."/>
            <person name="Morales-Cruz A."/>
            <person name="Amrine K.C."/>
            <person name="McGuire B."/>
            <person name="Gubler W.D."/>
            <person name="Walker M.A."/>
            <person name="Cantu D."/>
        </authorList>
    </citation>
    <scope>NUCLEOTIDE SEQUENCE [LARGE SCALE GENOMIC DNA]</scope>
    <source>
        <strain evidence="4">c</strain>
    </source>
</reference>
<protein>
    <submittedName>
        <fullName evidence="3">Uncharacterized protein</fullName>
    </submittedName>
</protein>
<evidence type="ECO:0000256" key="1">
    <source>
        <dbReference type="SAM" id="MobiDB-lite"/>
    </source>
</evidence>
<feature type="signal peptide" evidence="2">
    <location>
        <begin position="1"/>
        <end position="25"/>
    </location>
</feature>